<feature type="transmembrane region" description="Helical" evidence="7">
    <location>
        <begin position="21"/>
        <end position="42"/>
    </location>
</feature>
<feature type="transmembrane region" description="Helical" evidence="7">
    <location>
        <begin position="179"/>
        <end position="197"/>
    </location>
</feature>
<gene>
    <name evidence="9" type="ORF">HMPREF0322_00549</name>
</gene>
<dbReference type="InterPro" id="IPR035906">
    <property type="entry name" value="MetI-like_sf"/>
</dbReference>
<dbReference type="GO" id="GO:0055085">
    <property type="term" value="P:transmembrane transport"/>
    <property type="evidence" value="ECO:0007669"/>
    <property type="project" value="InterPro"/>
</dbReference>
<dbReference type="Gene3D" id="1.10.3720.10">
    <property type="entry name" value="MetI-like"/>
    <property type="match status" value="1"/>
</dbReference>
<dbReference type="Proteomes" id="UP000004416">
    <property type="component" value="Unassembled WGS sequence"/>
</dbReference>
<dbReference type="HOGENOM" id="CLU_036879_0_0_9"/>
<evidence type="ECO:0000259" key="8">
    <source>
        <dbReference type="PROSITE" id="PS50928"/>
    </source>
</evidence>
<keyword evidence="2 7" id="KW-0813">Transport</keyword>
<dbReference type="CDD" id="cd06261">
    <property type="entry name" value="TM_PBP2"/>
    <property type="match status" value="1"/>
</dbReference>
<dbReference type="PANTHER" id="PTHR43163">
    <property type="entry name" value="DIPEPTIDE TRANSPORT SYSTEM PERMEASE PROTEIN DPPB-RELATED"/>
    <property type="match status" value="1"/>
</dbReference>
<dbReference type="InterPro" id="IPR000515">
    <property type="entry name" value="MetI-like"/>
</dbReference>
<dbReference type="GO" id="GO:0005886">
    <property type="term" value="C:plasma membrane"/>
    <property type="evidence" value="ECO:0007669"/>
    <property type="project" value="UniProtKB-SubCell"/>
</dbReference>
<evidence type="ECO:0000256" key="4">
    <source>
        <dbReference type="ARBA" id="ARBA00022692"/>
    </source>
</evidence>
<comment type="subcellular location">
    <subcellularLocation>
        <location evidence="1 7">Cell membrane</location>
        <topology evidence="1 7">Multi-pass membrane protein</topology>
    </subcellularLocation>
</comment>
<dbReference type="Pfam" id="PF19300">
    <property type="entry name" value="BPD_transp_1_N"/>
    <property type="match status" value="1"/>
</dbReference>
<evidence type="ECO:0000313" key="9">
    <source>
        <dbReference type="EMBL" id="EHL08763.1"/>
    </source>
</evidence>
<dbReference type="EMBL" id="AFZX01000013">
    <property type="protein sequence ID" value="EHL08763.1"/>
    <property type="molecule type" value="Genomic_DNA"/>
</dbReference>
<feature type="transmembrane region" description="Helical" evidence="7">
    <location>
        <begin position="112"/>
        <end position="133"/>
    </location>
</feature>
<protein>
    <submittedName>
        <fullName evidence="9">ABC transporter, permease protein</fullName>
    </submittedName>
</protein>
<feature type="domain" description="ABC transmembrane type-1" evidence="8">
    <location>
        <begin position="106"/>
        <end position="307"/>
    </location>
</feature>
<evidence type="ECO:0000256" key="2">
    <source>
        <dbReference type="ARBA" id="ARBA00022448"/>
    </source>
</evidence>
<dbReference type="PANTHER" id="PTHR43163:SF6">
    <property type="entry name" value="DIPEPTIDE TRANSPORT SYSTEM PERMEASE PROTEIN DPPB-RELATED"/>
    <property type="match status" value="1"/>
</dbReference>
<evidence type="ECO:0000313" key="10">
    <source>
        <dbReference type="Proteomes" id="UP000004416"/>
    </source>
</evidence>
<evidence type="ECO:0000256" key="1">
    <source>
        <dbReference type="ARBA" id="ARBA00004651"/>
    </source>
</evidence>
<accession>G9XHX3</accession>
<feature type="transmembrane region" description="Helical" evidence="7">
    <location>
        <begin position="284"/>
        <end position="307"/>
    </location>
</feature>
<keyword evidence="3" id="KW-1003">Cell membrane</keyword>
<reference evidence="9 10" key="1">
    <citation type="submission" date="2011-08" db="EMBL/GenBank/DDBJ databases">
        <authorList>
            <person name="Weinstock G."/>
            <person name="Sodergren E."/>
            <person name="Clifton S."/>
            <person name="Fulton L."/>
            <person name="Fulton B."/>
            <person name="Courtney L."/>
            <person name="Fronick C."/>
            <person name="Harrison M."/>
            <person name="Strong C."/>
            <person name="Farmer C."/>
            <person name="Delahaunty K."/>
            <person name="Markovic C."/>
            <person name="Hall O."/>
            <person name="Minx P."/>
            <person name="Tomlinson C."/>
            <person name="Mitreva M."/>
            <person name="Hou S."/>
            <person name="Chen J."/>
            <person name="Wollam A."/>
            <person name="Pepin K.H."/>
            <person name="Johnson M."/>
            <person name="Bhonagiri V."/>
            <person name="Zhang X."/>
            <person name="Suruliraj S."/>
            <person name="Warren W."/>
            <person name="Chinwalla A."/>
            <person name="Mardis E.R."/>
            <person name="Wilson R.K."/>
        </authorList>
    </citation>
    <scope>NUCLEOTIDE SEQUENCE [LARGE SCALE GENOMIC DNA]</scope>
    <source>
        <strain evidence="9 10">DP7</strain>
    </source>
</reference>
<feature type="transmembrane region" description="Helical" evidence="7">
    <location>
        <begin position="154"/>
        <end position="173"/>
    </location>
</feature>
<keyword evidence="4 7" id="KW-0812">Transmembrane</keyword>
<dbReference type="AlphaFoldDB" id="G9XHX3"/>
<sequence>MKQCDGISEVNFMGKYILNRLLQIIPVLLIISLIVFILVYVAGDPVTLMLADEATPEQIATLREALGLNKPFYVQYGIFLKNMLMGDFGTSFRYHQPALAIVLDRLPASIQLGTYTMLFTIAIAIPLGILSALKQNSIPDVFITGVSVLGKAMPTFWQGIMLILAFAVIFPIFPVSGRGTPAHIVLPMITLGWNSAAQMTRLIRSNMLEVLQQDYVRTAKSKGLPGYVVVFRHAFRNCLIPVVTIMSMQIAHLVGGSMITETVFAWPGMGQLLVQAVNARDMAIVQACVMISATAIVFMNLMADIVYRIVDPRIKFN</sequence>
<dbReference type="Pfam" id="PF00528">
    <property type="entry name" value="BPD_transp_1"/>
    <property type="match status" value="1"/>
</dbReference>
<keyword evidence="6 7" id="KW-0472">Membrane</keyword>
<keyword evidence="5 7" id="KW-1133">Transmembrane helix</keyword>
<dbReference type="InterPro" id="IPR045621">
    <property type="entry name" value="BPD_transp_1_N"/>
</dbReference>
<feature type="transmembrane region" description="Helical" evidence="7">
    <location>
        <begin position="239"/>
        <end position="264"/>
    </location>
</feature>
<proteinExistence type="inferred from homology"/>
<comment type="caution">
    <text evidence="9">The sequence shown here is derived from an EMBL/GenBank/DDBJ whole genome shotgun (WGS) entry which is preliminary data.</text>
</comment>
<dbReference type="PATRIC" id="fig|537010.4.peg.506"/>
<organism evidence="9 10">
    <name type="scientific">Desulfitobacterium hafniense DP7</name>
    <dbReference type="NCBI Taxonomy" id="537010"/>
    <lineage>
        <taxon>Bacteria</taxon>
        <taxon>Bacillati</taxon>
        <taxon>Bacillota</taxon>
        <taxon>Clostridia</taxon>
        <taxon>Eubacteriales</taxon>
        <taxon>Desulfitobacteriaceae</taxon>
        <taxon>Desulfitobacterium</taxon>
    </lineage>
</organism>
<name>G9XHX3_DESHA</name>
<dbReference type="PROSITE" id="PS50928">
    <property type="entry name" value="ABC_TM1"/>
    <property type="match status" value="1"/>
</dbReference>
<comment type="similarity">
    <text evidence="7">Belongs to the binding-protein-dependent transport system permease family.</text>
</comment>
<dbReference type="SUPFAM" id="SSF161098">
    <property type="entry name" value="MetI-like"/>
    <property type="match status" value="1"/>
</dbReference>
<evidence type="ECO:0000256" key="6">
    <source>
        <dbReference type="ARBA" id="ARBA00023136"/>
    </source>
</evidence>
<evidence type="ECO:0000256" key="7">
    <source>
        <dbReference type="RuleBase" id="RU363032"/>
    </source>
</evidence>
<evidence type="ECO:0000256" key="3">
    <source>
        <dbReference type="ARBA" id="ARBA00022475"/>
    </source>
</evidence>
<evidence type="ECO:0000256" key="5">
    <source>
        <dbReference type="ARBA" id="ARBA00022989"/>
    </source>
</evidence>